<dbReference type="EMBL" id="CP075866">
    <property type="protein sequence ID" value="QYS98944.1"/>
    <property type="molecule type" value="Genomic_DNA"/>
</dbReference>
<gene>
    <name evidence="3" type="ORF">H0G86_006100</name>
</gene>
<feature type="transmembrane region" description="Helical" evidence="2">
    <location>
        <begin position="423"/>
        <end position="442"/>
    </location>
</feature>
<protein>
    <submittedName>
        <fullName evidence="3">Uncharacterized protein</fullName>
    </submittedName>
</protein>
<evidence type="ECO:0000256" key="2">
    <source>
        <dbReference type="SAM" id="Phobius"/>
    </source>
</evidence>
<organism evidence="3 4">
    <name type="scientific">Trichoderma simmonsii</name>
    <dbReference type="NCBI Taxonomy" id="1491479"/>
    <lineage>
        <taxon>Eukaryota</taxon>
        <taxon>Fungi</taxon>
        <taxon>Dikarya</taxon>
        <taxon>Ascomycota</taxon>
        <taxon>Pezizomycotina</taxon>
        <taxon>Sordariomycetes</taxon>
        <taxon>Hypocreomycetidae</taxon>
        <taxon>Hypocreales</taxon>
        <taxon>Hypocreaceae</taxon>
        <taxon>Trichoderma</taxon>
    </lineage>
</organism>
<keyword evidence="2" id="KW-0472">Membrane</keyword>
<keyword evidence="2" id="KW-1133">Transmembrane helix</keyword>
<dbReference type="Proteomes" id="UP000826661">
    <property type="component" value="Chromosome III"/>
</dbReference>
<dbReference type="Gene3D" id="1.20.58.340">
    <property type="entry name" value="Magnesium transport protein CorA, transmembrane region"/>
    <property type="match status" value="1"/>
</dbReference>
<proteinExistence type="predicted"/>
<evidence type="ECO:0000256" key="1">
    <source>
        <dbReference type="SAM" id="MobiDB-lite"/>
    </source>
</evidence>
<keyword evidence="2" id="KW-0812">Transmembrane</keyword>
<feature type="transmembrane region" description="Helical" evidence="2">
    <location>
        <begin position="462"/>
        <end position="485"/>
    </location>
</feature>
<reference evidence="3 4" key="1">
    <citation type="journal article" date="2021" name="BMC Genomics">
        <title>Telomere-to-telomere genome assembly of asparaginase-producing Trichoderma simmonsii.</title>
        <authorList>
            <person name="Chung D."/>
            <person name="Kwon Y.M."/>
            <person name="Yang Y."/>
        </authorList>
    </citation>
    <scope>NUCLEOTIDE SEQUENCE [LARGE SCALE GENOMIC DNA]</scope>
    <source>
        <strain evidence="3 4">GH-Sj1</strain>
    </source>
</reference>
<accession>A0A8G0LFI2</accession>
<evidence type="ECO:0000313" key="4">
    <source>
        <dbReference type="Proteomes" id="UP000826661"/>
    </source>
</evidence>
<keyword evidence="4" id="KW-1185">Reference proteome</keyword>
<feature type="region of interest" description="Disordered" evidence="1">
    <location>
        <begin position="504"/>
        <end position="534"/>
    </location>
</feature>
<name>A0A8G0LFI2_9HYPO</name>
<sequence>MNFIQLQLITRKYRPTVILEYPTHYTTSDHCLILVSEGVIQGPTADSPRQIQENKMLEDSAASGFGGQGNREWLFDWCPYVPESPSEKANFDVAMIECWKYDDDEPTKKYKLGGFHTETMHSWLNESTPTRNGQQPSSGFKVAVVPCADSSQLPYLTNGEIQEFNSAFGLPYFQKHYSSIDCGACGMFLQPDNSYVFIIRRTTDWASIGSALRYDPKTNIIRGFFYVELKNISFAKFEKMPEQFMNCSHPLLLPLLAVEITFETKVSHLAKNSQDLNKIEEMTGYGLSTSENATDSQNDYRVLVKGLGKFQSQLYLALATITSSRYMALFLRQKIQQLSRVIPEECQQKLEPACHMLDERIEFLLSNMEHTYMMGAMKERMEAQQTVLFNLIAQADSLINVSLAQDSREMAVSSKQDSSAMKIIALLTTFFLPGTFIASFFAMPLFNWSEPELHQVANSHFWVYWAVTGPLTLVTMAGVIAWAVWNSRRIQLLQSRARESVFGEEAKRRRARDMNEKQSMETEMKRSSMSDRDPYKKYSMFDMLSHRRRHQHDLATAEP</sequence>
<feature type="transmembrane region" description="Helical" evidence="2">
    <location>
        <begin position="314"/>
        <end position="331"/>
    </location>
</feature>
<dbReference type="AlphaFoldDB" id="A0A8G0LFI2"/>
<evidence type="ECO:0000313" key="3">
    <source>
        <dbReference type="EMBL" id="QYS98944.1"/>
    </source>
</evidence>